<evidence type="ECO:0000313" key="1">
    <source>
        <dbReference type="EMBL" id="KAL1861858.1"/>
    </source>
</evidence>
<gene>
    <name evidence="1" type="ORF">VTK73DRAFT_6891</name>
</gene>
<organism evidence="1 2">
    <name type="scientific">Phialemonium thermophilum</name>
    <dbReference type="NCBI Taxonomy" id="223376"/>
    <lineage>
        <taxon>Eukaryota</taxon>
        <taxon>Fungi</taxon>
        <taxon>Dikarya</taxon>
        <taxon>Ascomycota</taxon>
        <taxon>Pezizomycotina</taxon>
        <taxon>Sordariomycetes</taxon>
        <taxon>Sordariomycetidae</taxon>
        <taxon>Cephalothecales</taxon>
        <taxon>Cephalothecaceae</taxon>
        <taxon>Phialemonium</taxon>
    </lineage>
</organism>
<dbReference type="Proteomes" id="UP001586593">
    <property type="component" value="Unassembled WGS sequence"/>
</dbReference>
<dbReference type="EMBL" id="JAZHXJ010000402">
    <property type="protein sequence ID" value="KAL1861858.1"/>
    <property type="molecule type" value="Genomic_DNA"/>
</dbReference>
<reference evidence="1 2" key="1">
    <citation type="journal article" date="2024" name="Commun. Biol.">
        <title>Comparative genomic analysis of thermophilic fungi reveals convergent evolutionary adaptations and gene losses.</title>
        <authorList>
            <person name="Steindorff A.S."/>
            <person name="Aguilar-Pontes M.V."/>
            <person name="Robinson A.J."/>
            <person name="Andreopoulos B."/>
            <person name="LaButti K."/>
            <person name="Kuo A."/>
            <person name="Mondo S."/>
            <person name="Riley R."/>
            <person name="Otillar R."/>
            <person name="Haridas S."/>
            <person name="Lipzen A."/>
            <person name="Grimwood J."/>
            <person name="Schmutz J."/>
            <person name="Clum A."/>
            <person name="Reid I.D."/>
            <person name="Moisan M.C."/>
            <person name="Butler G."/>
            <person name="Nguyen T.T.M."/>
            <person name="Dewar K."/>
            <person name="Conant G."/>
            <person name="Drula E."/>
            <person name="Henrissat B."/>
            <person name="Hansel C."/>
            <person name="Singer S."/>
            <person name="Hutchinson M.I."/>
            <person name="de Vries R.P."/>
            <person name="Natvig D.O."/>
            <person name="Powell A.J."/>
            <person name="Tsang A."/>
            <person name="Grigoriev I.V."/>
        </authorList>
    </citation>
    <scope>NUCLEOTIDE SEQUENCE [LARGE SCALE GENOMIC DNA]</scope>
    <source>
        <strain evidence="1 2">ATCC 24622</strain>
    </source>
</reference>
<sequence length="142" mass="15331">MGSRLNRVRMHQSWVRVGARVATGTGLPSRAPPGLCELRSVSPVSSQPVSNQNLAVGKRQHEGRARRSVEVAQGFALCPAEKGRLASDVASSSQVYRSLHARQPTACTPLLLVRTRDRIACPEKAPCFPTKSPANPSRLARP</sequence>
<keyword evidence="2" id="KW-1185">Reference proteome</keyword>
<protein>
    <submittedName>
        <fullName evidence="1">Uncharacterized protein</fullName>
    </submittedName>
</protein>
<evidence type="ECO:0000313" key="2">
    <source>
        <dbReference type="Proteomes" id="UP001586593"/>
    </source>
</evidence>
<comment type="caution">
    <text evidence="1">The sequence shown here is derived from an EMBL/GenBank/DDBJ whole genome shotgun (WGS) entry which is preliminary data.</text>
</comment>
<proteinExistence type="predicted"/>
<name>A0ABR3WHI9_9PEZI</name>
<accession>A0ABR3WHI9</accession>